<dbReference type="AlphaFoldDB" id="A0A0F8XG07"/>
<accession>A0A0F8XG07</accession>
<comment type="caution">
    <text evidence="1">The sequence shown here is derived from an EMBL/GenBank/DDBJ whole genome shotgun (WGS) entry which is preliminary data.</text>
</comment>
<sequence length="208" mass="23167">LDKTISFQKIEVVTSTHKSNLPSKEKGHYPNTNKSIQKVYNSLPMDSLGNDDVSLSPAYLRMLKACASFYPSFITKAKVSFLAHVPQKASTFRNGLSKLRTIGAIENSGNGVICTERGLSITGPVEEVPSDPEYLFEMWASKLSPAYTKMFQSIYERHPNSVSKEEISEESEVPIDASTFRNGLSKLRSLGLIKNEGTELKMSEDFFE</sequence>
<evidence type="ECO:0000313" key="1">
    <source>
        <dbReference type="EMBL" id="KKK68097.1"/>
    </source>
</evidence>
<gene>
    <name evidence="1" type="ORF">LCGC14_2947490</name>
</gene>
<organism evidence="1">
    <name type="scientific">marine sediment metagenome</name>
    <dbReference type="NCBI Taxonomy" id="412755"/>
    <lineage>
        <taxon>unclassified sequences</taxon>
        <taxon>metagenomes</taxon>
        <taxon>ecological metagenomes</taxon>
    </lineage>
</organism>
<reference evidence="1" key="1">
    <citation type="journal article" date="2015" name="Nature">
        <title>Complex archaea that bridge the gap between prokaryotes and eukaryotes.</title>
        <authorList>
            <person name="Spang A."/>
            <person name="Saw J.H."/>
            <person name="Jorgensen S.L."/>
            <person name="Zaremba-Niedzwiedzka K."/>
            <person name="Martijn J."/>
            <person name="Lind A.E."/>
            <person name="van Eijk R."/>
            <person name="Schleper C."/>
            <person name="Guy L."/>
            <person name="Ettema T.J."/>
        </authorList>
    </citation>
    <scope>NUCLEOTIDE SEQUENCE</scope>
</reference>
<dbReference type="EMBL" id="LAZR01059293">
    <property type="protein sequence ID" value="KKK68097.1"/>
    <property type="molecule type" value="Genomic_DNA"/>
</dbReference>
<feature type="non-terminal residue" evidence="1">
    <location>
        <position position="1"/>
    </location>
</feature>
<name>A0A0F8XG07_9ZZZZ</name>
<proteinExistence type="predicted"/>
<protein>
    <submittedName>
        <fullName evidence="1">Uncharacterized protein</fullName>
    </submittedName>
</protein>